<feature type="region of interest" description="Disordered" evidence="4">
    <location>
        <begin position="296"/>
        <end position="323"/>
    </location>
</feature>
<dbReference type="InterPro" id="IPR036034">
    <property type="entry name" value="PDZ_sf"/>
</dbReference>
<dbReference type="InterPro" id="IPR001478">
    <property type="entry name" value="PDZ"/>
</dbReference>
<dbReference type="Gene3D" id="2.30.42.10">
    <property type="match status" value="1"/>
</dbReference>
<dbReference type="PANTHER" id="PTHR23122">
    <property type="entry name" value="MEMBRANE-ASSOCIATED GUANYLATE KINASE MAGUK"/>
    <property type="match status" value="1"/>
</dbReference>
<dbReference type="InterPro" id="IPR008144">
    <property type="entry name" value="Guanylate_kin-like_dom"/>
</dbReference>
<name>A0A2A2JGW3_9BILA</name>
<evidence type="ECO:0000259" key="6">
    <source>
        <dbReference type="PROSITE" id="PS50052"/>
    </source>
</evidence>
<dbReference type="Gene3D" id="3.40.50.300">
    <property type="entry name" value="P-loop containing nucleotide triphosphate hydrolases"/>
    <property type="match status" value="1"/>
</dbReference>
<feature type="domain" description="PDZ" evidence="7">
    <location>
        <begin position="133"/>
        <end position="206"/>
    </location>
</feature>
<organism evidence="8 9">
    <name type="scientific">Diploscapter pachys</name>
    <dbReference type="NCBI Taxonomy" id="2018661"/>
    <lineage>
        <taxon>Eukaryota</taxon>
        <taxon>Metazoa</taxon>
        <taxon>Ecdysozoa</taxon>
        <taxon>Nematoda</taxon>
        <taxon>Chromadorea</taxon>
        <taxon>Rhabditida</taxon>
        <taxon>Rhabditina</taxon>
        <taxon>Rhabditomorpha</taxon>
        <taxon>Rhabditoidea</taxon>
        <taxon>Rhabditidae</taxon>
        <taxon>Diploscapter</taxon>
    </lineage>
</organism>
<gene>
    <name evidence="8" type="ORF">WR25_02271</name>
</gene>
<evidence type="ECO:0000313" key="8">
    <source>
        <dbReference type="EMBL" id="PAV60851.1"/>
    </source>
</evidence>
<dbReference type="InterPro" id="IPR020590">
    <property type="entry name" value="Guanylate_kinase_CS"/>
</dbReference>
<dbReference type="InterPro" id="IPR050716">
    <property type="entry name" value="MAGUK"/>
</dbReference>
<dbReference type="Pfam" id="PF00625">
    <property type="entry name" value="Guanylate_kin"/>
    <property type="match status" value="1"/>
</dbReference>
<dbReference type="InterPro" id="IPR008145">
    <property type="entry name" value="GK/Ca_channel_bsu"/>
</dbReference>
<evidence type="ECO:0000256" key="2">
    <source>
        <dbReference type="ARBA" id="ARBA00022443"/>
    </source>
</evidence>
<dbReference type="PROSITE" id="PS50052">
    <property type="entry name" value="GUANYLATE_KINASE_2"/>
    <property type="match status" value="1"/>
</dbReference>
<evidence type="ECO:0000256" key="4">
    <source>
        <dbReference type="SAM" id="MobiDB-lite"/>
    </source>
</evidence>
<dbReference type="AlphaFoldDB" id="A0A2A2JGW3"/>
<reference evidence="8 9" key="1">
    <citation type="journal article" date="2017" name="Curr. Biol.">
        <title>Genome architecture and evolution of a unichromosomal asexual nematode.</title>
        <authorList>
            <person name="Fradin H."/>
            <person name="Zegar C."/>
            <person name="Gutwein M."/>
            <person name="Lucas J."/>
            <person name="Kovtun M."/>
            <person name="Corcoran D."/>
            <person name="Baugh L.R."/>
            <person name="Kiontke K."/>
            <person name="Gunsalus K."/>
            <person name="Fitch D.H."/>
            <person name="Piano F."/>
        </authorList>
    </citation>
    <scope>NUCLEOTIDE SEQUENCE [LARGE SCALE GENOMIC DNA]</scope>
    <source>
        <strain evidence="8">PF1309</strain>
    </source>
</reference>
<dbReference type="SUPFAM" id="SSF52540">
    <property type="entry name" value="P-loop containing nucleoside triphosphate hydrolases"/>
    <property type="match status" value="1"/>
</dbReference>
<dbReference type="Gene3D" id="2.30.30.40">
    <property type="entry name" value="SH3 Domains"/>
    <property type="match status" value="1"/>
</dbReference>
<comment type="similarity">
    <text evidence="1">Belongs to the MAGUK family.</text>
</comment>
<dbReference type="SUPFAM" id="SSF50044">
    <property type="entry name" value="SH3-domain"/>
    <property type="match status" value="1"/>
</dbReference>
<dbReference type="Pfam" id="PF00595">
    <property type="entry name" value="PDZ"/>
    <property type="match status" value="1"/>
</dbReference>
<dbReference type="SMART" id="SM00072">
    <property type="entry name" value="GuKc"/>
    <property type="match status" value="1"/>
</dbReference>
<evidence type="ECO:0000259" key="5">
    <source>
        <dbReference type="PROSITE" id="PS50002"/>
    </source>
</evidence>
<dbReference type="InterPro" id="IPR001452">
    <property type="entry name" value="SH3_domain"/>
</dbReference>
<proteinExistence type="inferred from homology"/>
<sequence>MKPSPSGILTAFEHILESIEQEHRPQSNGVIKKTLSESQVQSVLNIQRVFDEEECKAEPGSSETLALSEKFIEDLNSVQVRSTALQQLVTLLGRSHIRGLLLAVENISAGRFEQQLPSVPYEVDEDDGLALKIVRIVKTERDEQLGATIRVEEGKVKIARIMAGGPAERCGCIEPGDRLLQINGVSVTGLPNDRIASLLNEAENGVITLHLSPSMSDLNSISKDSVTHIRATFDYTASQDLRHPCPEAALSFNKGDILQLTVTSDIYWWQAKLLGKGAFAHESTKRAMKSGLIPSERMQSSQMSGAGSNERAGIHRGTSKNSNGFQELDSYEHVCKMAPRPGLVRPIVLIGPPGVGRNELKRRLMMLFPERFSTTIPHTSRAPRPGEVNGLDYHFVSRQQMELMIERKEMLEFGEYRGNLYGTCLSSVRACREIGTPLLCPHPLALAHLRTPEFAPFIVFVEPPDAVSFKETRSASVRGVKTAPSFTNSQIQQIIETGAQLRSAYAPLFDAIVVNRTLDESLSELIQLFHKFDTQPTWVPLCWATRWDGH</sequence>
<feature type="compositionally biased region" description="Polar residues" evidence="4">
    <location>
        <begin position="297"/>
        <end position="307"/>
    </location>
</feature>
<feature type="domain" description="SH3" evidence="5">
    <location>
        <begin position="224"/>
        <end position="303"/>
    </location>
</feature>
<dbReference type="PROSITE" id="PS50106">
    <property type="entry name" value="PDZ"/>
    <property type="match status" value="1"/>
</dbReference>
<feature type="domain" description="Guanylate kinase-like" evidence="6">
    <location>
        <begin position="344"/>
        <end position="530"/>
    </location>
</feature>
<evidence type="ECO:0000256" key="1">
    <source>
        <dbReference type="ARBA" id="ARBA00007014"/>
    </source>
</evidence>
<dbReference type="OrthoDB" id="439127at2759"/>
<dbReference type="FunFam" id="3.30.63.10:FF:000002">
    <property type="entry name" value="Guanylate kinase 1"/>
    <property type="match status" value="1"/>
</dbReference>
<dbReference type="PROSITE" id="PS00856">
    <property type="entry name" value="GUANYLATE_KINASE_1"/>
    <property type="match status" value="1"/>
</dbReference>
<dbReference type="EMBL" id="LIAE01010445">
    <property type="protein sequence ID" value="PAV60851.1"/>
    <property type="molecule type" value="Genomic_DNA"/>
</dbReference>
<protein>
    <submittedName>
        <fullName evidence="8">Uncharacterized protein</fullName>
    </submittedName>
</protein>
<dbReference type="GO" id="GO:0034330">
    <property type="term" value="P:cell junction organization"/>
    <property type="evidence" value="ECO:0007669"/>
    <property type="project" value="UniProtKB-ARBA"/>
</dbReference>
<dbReference type="SMART" id="SM00326">
    <property type="entry name" value="SH3"/>
    <property type="match status" value="1"/>
</dbReference>
<keyword evidence="9" id="KW-1185">Reference proteome</keyword>
<dbReference type="Proteomes" id="UP000218231">
    <property type="component" value="Unassembled WGS sequence"/>
</dbReference>
<dbReference type="STRING" id="2018661.A0A2A2JGW3"/>
<comment type="caution">
    <text evidence="8">The sequence shown here is derived from an EMBL/GenBank/DDBJ whole genome shotgun (WGS) entry which is preliminary data.</text>
</comment>
<evidence type="ECO:0000256" key="3">
    <source>
        <dbReference type="PROSITE-ProRule" id="PRU00192"/>
    </source>
</evidence>
<dbReference type="PROSITE" id="PS50002">
    <property type="entry name" value="SH3"/>
    <property type="match status" value="1"/>
</dbReference>
<dbReference type="InterPro" id="IPR036028">
    <property type="entry name" value="SH3-like_dom_sf"/>
</dbReference>
<evidence type="ECO:0000259" key="7">
    <source>
        <dbReference type="PROSITE" id="PS50106"/>
    </source>
</evidence>
<evidence type="ECO:0000313" key="9">
    <source>
        <dbReference type="Proteomes" id="UP000218231"/>
    </source>
</evidence>
<dbReference type="InterPro" id="IPR027417">
    <property type="entry name" value="P-loop_NTPase"/>
</dbReference>
<dbReference type="SUPFAM" id="SSF50156">
    <property type="entry name" value="PDZ domain-like"/>
    <property type="match status" value="1"/>
</dbReference>
<dbReference type="CDD" id="cd00071">
    <property type="entry name" value="GMPK"/>
    <property type="match status" value="1"/>
</dbReference>
<accession>A0A2A2JGW3</accession>
<keyword evidence="2 3" id="KW-0728">SH3 domain</keyword>
<dbReference type="SMART" id="SM00228">
    <property type="entry name" value="PDZ"/>
    <property type="match status" value="1"/>
</dbReference>